<keyword evidence="6" id="KW-0408">Iron</keyword>
<evidence type="ECO:0000256" key="4">
    <source>
        <dbReference type="ARBA" id="ARBA00022723"/>
    </source>
</evidence>
<sequence length="171" mass="18808">MLRSLCSVGRQSINNSQVFRLPYLQARCVVLKASPVQPPEVLSHDEKNENLGRPMSPHLTIYQPQLTSMMSLSHRTSGIILSGYAILLAGASFLSSDIAHLASVIQGWHLPIVLTFPLKLMLGLPAAYHLFNGIRHLIWDSGNALTLKEVYITGYGVLIASVLLALYMATR</sequence>
<dbReference type="InterPro" id="IPR014314">
    <property type="entry name" value="Succ_DH_cytb556"/>
</dbReference>
<dbReference type="GO" id="GO:0005739">
    <property type="term" value="C:mitochondrion"/>
    <property type="evidence" value="ECO:0007669"/>
    <property type="project" value="GOC"/>
</dbReference>
<dbReference type="GO" id="GO:0006099">
    <property type="term" value="P:tricarboxylic acid cycle"/>
    <property type="evidence" value="ECO:0007669"/>
    <property type="project" value="InterPro"/>
</dbReference>
<dbReference type="PROSITE" id="PS01001">
    <property type="entry name" value="SDH_CYT_2"/>
    <property type="match status" value="1"/>
</dbReference>
<dbReference type="PANTHER" id="PTHR10978">
    <property type="entry name" value="SUCCINATE DEHYDROGENASE CYTOCHROME B560 SUBUNIT"/>
    <property type="match status" value="1"/>
</dbReference>
<dbReference type="PANTHER" id="PTHR10978:SF5">
    <property type="entry name" value="SUCCINATE DEHYDROGENASE CYTOCHROME B560 SUBUNIT, MITOCHONDRIAL"/>
    <property type="match status" value="1"/>
</dbReference>
<dbReference type="GO" id="GO:0016020">
    <property type="term" value="C:membrane"/>
    <property type="evidence" value="ECO:0007669"/>
    <property type="project" value="UniProtKB-SubCell"/>
</dbReference>
<dbReference type="Gene3D" id="1.20.1300.10">
    <property type="entry name" value="Fumarate reductase/succinate dehydrogenase, transmembrane subunit"/>
    <property type="match status" value="1"/>
</dbReference>
<feature type="transmembrane region" description="Helical" evidence="8">
    <location>
        <begin position="150"/>
        <end position="169"/>
    </location>
</feature>
<protein>
    <submittedName>
        <fullName evidence="9">Putative succinate dehydrogenase cytochrome b subunit</fullName>
    </submittedName>
</protein>
<keyword evidence="5 8" id="KW-1133">Transmembrane helix</keyword>
<reference evidence="9" key="1">
    <citation type="journal article" date="2015" name="J. Med. Entomol.">
        <title>A Deep Insight Into the Sialotranscriptome of the Chagas Disease Vector, Panstrongylus megistus (Hemiptera: Heteroptera).</title>
        <authorList>
            <person name="Ribeiro J.M."/>
            <person name="Schwarz A."/>
            <person name="Francischetti I.M."/>
        </authorList>
    </citation>
    <scope>NUCLEOTIDE SEQUENCE</scope>
    <source>
        <tissue evidence="9">Salivary glands</tissue>
    </source>
</reference>
<evidence type="ECO:0000256" key="2">
    <source>
        <dbReference type="ARBA" id="ARBA00022617"/>
    </source>
</evidence>
<keyword evidence="2" id="KW-0349">Heme</keyword>
<keyword evidence="4" id="KW-0479">Metal-binding</keyword>
<name>A0A069DPP5_9HEMI</name>
<dbReference type="NCBIfam" id="TIGR02970">
    <property type="entry name" value="succ_dehyd_cytB"/>
    <property type="match status" value="1"/>
</dbReference>
<dbReference type="AlphaFoldDB" id="A0A069DPP5"/>
<dbReference type="InterPro" id="IPR034804">
    <property type="entry name" value="SQR/QFR_C/D"/>
</dbReference>
<dbReference type="InterPro" id="IPR018495">
    <property type="entry name" value="Succ_DH_cyt_bsu_CS"/>
</dbReference>
<dbReference type="PROSITE" id="PS01000">
    <property type="entry name" value="SDH_CYT_1"/>
    <property type="match status" value="1"/>
</dbReference>
<feature type="transmembrane region" description="Helical" evidence="8">
    <location>
        <begin position="108"/>
        <end position="130"/>
    </location>
</feature>
<evidence type="ECO:0000256" key="3">
    <source>
        <dbReference type="ARBA" id="ARBA00022692"/>
    </source>
</evidence>
<dbReference type="InterPro" id="IPR000701">
    <property type="entry name" value="SuccDH_FuR_B_TM-su"/>
</dbReference>
<feature type="transmembrane region" description="Helical" evidence="8">
    <location>
        <begin position="79"/>
        <end position="102"/>
    </location>
</feature>
<evidence type="ECO:0000256" key="7">
    <source>
        <dbReference type="ARBA" id="ARBA00023136"/>
    </source>
</evidence>
<evidence type="ECO:0000256" key="6">
    <source>
        <dbReference type="ARBA" id="ARBA00023004"/>
    </source>
</evidence>
<evidence type="ECO:0000256" key="1">
    <source>
        <dbReference type="ARBA" id="ARBA00004141"/>
    </source>
</evidence>
<dbReference type="SUPFAM" id="SSF81343">
    <property type="entry name" value="Fumarate reductase respiratory complex transmembrane subunits"/>
    <property type="match status" value="1"/>
</dbReference>
<dbReference type="GO" id="GO:0046872">
    <property type="term" value="F:metal ion binding"/>
    <property type="evidence" value="ECO:0007669"/>
    <property type="project" value="UniProtKB-KW"/>
</dbReference>
<keyword evidence="3 8" id="KW-0812">Transmembrane</keyword>
<dbReference type="CDD" id="cd03499">
    <property type="entry name" value="SQR_TypeC_SdhC"/>
    <property type="match status" value="1"/>
</dbReference>
<dbReference type="Pfam" id="PF01127">
    <property type="entry name" value="Sdh_cyt"/>
    <property type="match status" value="1"/>
</dbReference>
<proteinExistence type="evidence at transcript level"/>
<organism evidence="9">
    <name type="scientific">Panstrongylus megistus</name>
    <dbReference type="NCBI Taxonomy" id="65343"/>
    <lineage>
        <taxon>Eukaryota</taxon>
        <taxon>Metazoa</taxon>
        <taxon>Ecdysozoa</taxon>
        <taxon>Arthropoda</taxon>
        <taxon>Hexapoda</taxon>
        <taxon>Insecta</taxon>
        <taxon>Pterygota</taxon>
        <taxon>Neoptera</taxon>
        <taxon>Paraneoptera</taxon>
        <taxon>Hemiptera</taxon>
        <taxon>Heteroptera</taxon>
        <taxon>Panheteroptera</taxon>
        <taxon>Cimicomorpha</taxon>
        <taxon>Reduviidae</taxon>
        <taxon>Triatominae</taxon>
        <taxon>Panstrongylus</taxon>
    </lineage>
</organism>
<evidence type="ECO:0000256" key="5">
    <source>
        <dbReference type="ARBA" id="ARBA00022989"/>
    </source>
</evidence>
<dbReference type="GO" id="GO:0006121">
    <property type="term" value="P:mitochondrial electron transport, succinate to ubiquinone"/>
    <property type="evidence" value="ECO:0007669"/>
    <property type="project" value="TreeGrafter"/>
</dbReference>
<comment type="subcellular location">
    <subcellularLocation>
        <location evidence="1">Membrane</location>
        <topology evidence="1">Multi-pass membrane protein</topology>
    </subcellularLocation>
</comment>
<dbReference type="GO" id="GO:0009055">
    <property type="term" value="F:electron transfer activity"/>
    <property type="evidence" value="ECO:0007669"/>
    <property type="project" value="InterPro"/>
</dbReference>
<evidence type="ECO:0000313" key="9">
    <source>
        <dbReference type="EMBL" id="JAC85661.1"/>
    </source>
</evidence>
<evidence type="ECO:0000256" key="8">
    <source>
        <dbReference type="SAM" id="Phobius"/>
    </source>
</evidence>
<dbReference type="EMBL" id="GBGD01003228">
    <property type="protein sequence ID" value="JAC85661.1"/>
    <property type="molecule type" value="mRNA"/>
</dbReference>
<accession>A0A069DPP5</accession>
<keyword evidence="7 8" id="KW-0472">Membrane</keyword>